<dbReference type="InterPro" id="IPR032834">
    <property type="entry name" value="NatK-like_C"/>
</dbReference>
<dbReference type="Pfam" id="PF14501">
    <property type="entry name" value="HATPase_c_5"/>
    <property type="match status" value="1"/>
</dbReference>
<dbReference type="Gene3D" id="1.10.287.130">
    <property type="match status" value="1"/>
</dbReference>
<evidence type="ECO:0000256" key="1">
    <source>
        <dbReference type="ARBA" id="ARBA00000085"/>
    </source>
</evidence>
<comment type="subcellular location">
    <subcellularLocation>
        <location evidence="2">Cell membrane</location>
        <topology evidence="2">Multi-pass membrane protein</topology>
    </subcellularLocation>
</comment>
<dbReference type="InterPro" id="IPR036097">
    <property type="entry name" value="HisK_dim/P_sf"/>
</dbReference>
<keyword evidence="7 14" id="KW-0812">Transmembrane</keyword>
<evidence type="ECO:0000313" key="18">
    <source>
        <dbReference type="Proteomes" id="UP000823894"/>
    </source>
</evidence>
<evidence type="ECO:0000259" key="16">
    <source>
        <dbReference type="PROSITE" id="PS50885"/>
    </source>
</evidence>
<dbReference type="PROSITE" id="PS50885">
    <property type="entry name" value="HAMP"/>
    <property type="match status" value="1"/>
</dbReference>
<dbReference type="CDD" id="cd06225">
    <property type="entry name" value="HAMP"/>
    <property type="match status" value="1"/>
</dbReference>
<dbReference type="GO" id="GO:0000155">
    <property type="term" value="F:phosphorelay sensor kinase activity"/>
    <property type="evidence" value="ECO:0007669"/>
    <property type="project" value="InterPro"/>
</dbReference>
<dbReference type="SMART" id="SM00304">
    <property type="entry name" value="HAMP"/>
    <property type="match status" value="1"/>
</dbReference>
<evidence type="ECO:0000256" key="5">
    <source>
        <dbReference type="ARBA" id="ARBA00022553"/>
    </source>
</evidence>
<keyword evidence="10" id="KW-0067">ATP-binding</keyword>
<dbReference type="InterPro" id="IPR005467">
    <property type="entry name" value="His_kinase_dom"/>
</dbReference>
<dbReference type="InterPro" id="IPR003661">
    <property type="entry name" value="HisK_dim/P_dom"/>
</dbReference>
<feature type="domain" description="Histidine kinase" evidence="15">
    <location>
        <begin position="239"/>
        <end position="441"/>
    </location>
</feature>
<accession>A0A9D2SZD2</accession>
<evidence type="ECO:0000256" key="14">
    <source>
        <dbReference type="SAM" id="Phobius"/>
    </source>
</evidence>
<dbReference type="Pfam" id="PF00512">
    <property type="entry name" value="HisKA"/>
    <property type="match status" value="1"/>
</dbReference>
<evidence type="ECO:0000256" key="12">
    <source>
        <dbReference type="ARBA" id="ARBA00023012"/>
    </source>
</evidence>
<reference evidence="17" key="2">
    <citation type="submission" date="2021-04" db="EMBL/GenBank/DDBJ databases">
        <authorList>
            <person name="Gilroy R."/>
        </authorList>
    </citation>
    <scope>NUCLEOTIDE SEQUENCE</scope>
    <source>
        <strain evidence="17">ChiGjej1B1-1692</strain>
    </source>
</reference>
<evidence type="ECO:0000256" key="9">
    <source>
        <dbReference type="ARBA" id="ARBA00022777"/>
    </source>
</evidence>
<dbReference type="InterPro" id="IPR003660">
    <property type="entry name" value="HAMP_dom"/>
</dbReference>
<evidence type="ECO:0000256" key="2">
    <source>
        <dbReference type="ARBA" id="ARBA00004651"/>
    </source>
</evidence>
<dbReference type="InterPro" id="IPR050398">
    <property type="entry name" value="HssS/ArlS-like"/>
</dbReference>
<keyword evidence="9 17" id="KW-0418">Kinase</keyword>
<dbReference type="PANTHER" id="PTHR45528:SF1">
    <property type="entry name" value="SENSOR HISTIDINE KINASE CPXA"/>
    <property type="match status" value="1"/>
</dbReference>
<evidence type="ECO:0000256" key="11">
    <source>
        <dbReference type="ARBA" id="ARBA00022989"/>
    </source>
</evidence>
<dbReference type="Pfam" id="PF00672">
    <property type="entry name" value="HAMP"/>
    <property type="match status" value="1"/>
</dbReference>
<feature type="domain" description="HAMP" evidence="16">
    <location>
        <begin position="172"/>
        <end position="224"/>
    </location>
</feature>
<keyword evidence="6" id="KW-0808">Transferase</keyword>
<dbReference type="GO" id="GO:0005524">
    <property type="term" value="F:ATP binding"/>
    <property type="evidence" value="ECO:0007669"/>
    <property type="project" value="UniProtKB-KW"/>
</dbReference>
<feature type="transmembrane region" description="Helical" evidence="14">
    <location>
        <begin position="147"/>
        <end position="171"/>
    </location>
</feature>
<evidence type="ECO:0000256" key="8">
    <source>
        <dbReference type="ARBA" id="ARBA00022741"/>
    </source>
</evidence>
<keyword evidence="12" id="KW-0902">Two-component regulatory system</keyword>
<feature type="transmembrane region" description="Helical" evidence="14">
    <location>
        <begin position="12"/>
        <end position="33"/>
    </location>
</feature>
<name>A0A9D2SZD2_9FIRM</name>
<protein>
    <recommendedName>
        <fullName evidence="3">histidine kinase</fullName>
        <ecNumber evidence="3">2.7.13.3</ecNumber>
    </recommendedName>
</protein>
<evidence type="ECO:0000256" key="4">
    <source>
        <dbReference type="ARBA" id="ARBA00022475"/>
    </source>
</evidence>
<dbReference type="EC" id="2.7.13.3" evidence="3"/>
<dbReference type="Gene3D" id="6.10.340.10">
    <property type="match status" value="1"/>
</dbReference>
<proteinExistence type="predicted"/>
<dbReference type="SMART" id="SM00388">
    <property type="entry name" value="HisKA"/>
    <property type="match status" value="1"/>
</dbReference>
<dbReference type="InterPro" id="IPR036890">
    <property type="entry name" value="HATPase_C_sf"/>
</dbReference>
<sequence>MENIKARLNSLYFELAGLLLAAVVISGIFFLLINRAGTSIITERFSDSDHIEKLSGAYIDKLQRYIDENQVMSNDSEKLTAWVKRQKIVSIQVYKNEILTYDSNYPDAAVEDAAAEGEYYEWQDYYTAEFADGTADVFLYGFFSYPLYSYALIAEILLSVVLLITIVILGIRSRVKYIGKLKEECEILGSGNLDYQVTVQGKDELAMLAVGLDSMRAALKESNDKEAELTLANRRMITEMSHDLRTPLTSLLIYTEILEKKDIRDAGQLREYIQKIERKAQQIKRLSDNIFEYALVTEGTEVELGEPETLRDIFYDPLSEMTAYLGEQAYSVEIELERDGRKIRINEEYINRILDNLVSNIIKYADKKSPVKIGTVYNDESGGLRFENRICEDAEDKKRTEGSTNIGLRNVEKMMKSMHGSCTAEQKEDTFVVTLMFPWTDGTGPSLSLGQKMCSYPLFPASGVLFFCRYRRHSLSGFRWIRRPCGMAR</sequence>
<organism evidence="17 18">
    <name type="scientific">Candidatus Mediterraneibacter faecigallinarum</name>
    <dbReference type="NCBI Taxonomy" id="2838669"/>
    <lineage>
        <taxon>Bacteria</taxon>
        <taxon>Bacillati</taxon>
        <taxon>Bacillota</taxon>
        <taxon>Clostridia</taxon>
        <taxon>Lachnospirales</taxon>
        <taxon>Lachnospiraceae</taxon>
        <taxon>Mediterraneibacter</taxon>
    </lineage>
</organism>
<dbReference type="EMBL" id="DWWK01000171">
    <property type="protein sequence ID" value="HJC39480.1"/>
    <property type="molecule type" value="Genomic_DNA"/>
</dbReference>
<gene>
    <name evidence="17" type="ORF">H9757_10550</name>
</gene>
<dbReference type="CDD" id="cd00082">
    <property type="entry name" value="HisKA"/>
    <property type="match status" value="1"/>
</dbReference>
<dbReference type="AlphaFoldDB" id="A0A9D2SZD2"/>
<dbReference type="SUPFAM" id="SSF55874">
    <property type="entry name" value="ATPase domain of HSP90 chaperone/DNA topoisomerase II/histidine kinase"/>
    <property type="match status" value="1"/>
</dbReference>
<keyword evidence="5" id="KW-0597">Phosphoprotein</keyword>
<reference evidence="17" key="1">
    <citation type="journal article" date="2021" name="PeerJ">
        <title>Extensive microbial diversity within the chicken gut microbiome revealed by metagenomics and culture.</title>
        <authorList>
            <person name="Gilroy R."/>
            <person name="Ravi A."/>
            <person name="Getino M."/>
            <person name="Pursley I."/>
            <person name="Horton D.L."/>
            <person name="Alikhan N.F."/>
            <person name="Baker D."/>
            <person name="Gharbi K."/>
            <person name="Hall N."/>
            <person name="Watson M."/>
            <person name="Adriaenssens E.M."/>
            <person name="Foster-Nyarko E."/>
            <person name="Jarju S."/>
            <person name="Secka A."/>
            <person name="Antonio M."/>
            <person name="Oren A."/>
            <person name="Chaudhuri R.R."/>
            <person name="La Ragione R."/>
            <person name="Hildebrand F."/>
            <person name="Pallen M.J."/>
        </authorList>
    </citation>
    <scope>NUCLEOTIDE SEQUENCE</scope>
    <source>
        <strain evidence="17">ChiGjej1B1-1692</strain>
    </source>
</reference>
<keyword evidence="4" id="KW-1003">Cell membrane</keyword>
<evidence type="ECO:0000313" key="17">
    <source>
        <dbReference type="EMBL" id="HJC39480.1"/>
    </source>
</evidence>
<evidence type="ECO:0000256" key="6">
    <source>
        <dbReference type="ARBA" id="ARBA00022679"/>
    </source>
</evidence>
<dbReference type="SUPFAM" id="SSF47384">
    <property type="entry name" value="Homodimeric domain of signal transducing histidine kinase"/>
    <property type="match status" value="1"/>
</dbReference>
<keyword evidence="13 14" id="KW-0472">Membrane</keyword>
<dbReference type="PANTHER" id="PTHR45528">
    <property type="entry name" value="SENSOR HISTIDINE KINASE CPXA"/>
    <property type="match status" value="1"/>
</dbReference>
<evidence type="ECO:0000256" key="3">
    <source>
        <dbReference type="ARBA" id="ARBA00012438"/>
    </source>
</evidence>
<dbReference type="PROSITE" id="PS50109">
    <property type="entry name" value="HIS_KIN"/>
    <property type="match status" value="1"/>
</dbReference>
<evidence type="ECO:0000256" key="13">
    <source>
        <dbReference type="ARBA" id="ARBA00023136"/>
    </source>
</evidence>
<keyword evidence="8" id="KW-0547">Nucleotide-binding</keyword>
<evidence type="ECO:0000256" key="7">
    <source>
        <dbReference type="ARBA" id="ARBA00022692"/>
    </source>
</evidence>
<dbReference type="GO" id="GO:0005886">
    <property type="term" value="C:plasma membrane"/>
    <property type="evidence" value="ECO:0007669"/>
    <property type="project" value="UniProtKB-SubCell"/>
</dbReference>
<dbReference type="Gene3D" id="3.30.565.10">
    <property type="entry name" value="Histidine kinase-like ATPase, C-terminal domain"/>
    <property type="match status" value="1"/>
</dbReference>
<dbReference type="Proteomes" id="UP000823894">
    <property type="component" value="Unassembled WGS sequence"/>
</dbReference>
<comment type="catalytic activity">
    <reaction evidence="1">
        <text>ATP + protein L-histidine = ADP + protein N-phospho-L-histidine.</text>
        <dbReference type="EC" id="2.7.13.3"/>
    </reaction>
</comment>
<evidence type="ECO:0000256" key="10">
    <source>
        <dbReference type="ARBA" id="ARBA00022840"/>
    </source>
</evidence>
<dbReference type="SUPFAM" id="SSF158472">
    <property type="entry name" value="HAMP domain-like"/>
    <property type="match status" value="1"/>
</dbReference>
<comment type="caution">
    <text evidence="17">The sequence shown here is derived from an EMBL/GenBank/DDBJ whole genome shotgun (WGS) entry which is preliminary data.</text>
</comment>
<keyword evidence="11 14" id="KW-1133">Transmembrane helix</keyword>
<evidence type="ECO:0000259" key="15">
    <source>
        <dbReference type="PROSITE" id="PS50109"/>
    </source>
</evidence>